<sequence>MPPVIDEDDRWARFEHRGVIWAAGAAAVLLVALLVWAVIGTSTSDSVPGVAPEPPSSSAPPTTSRTLRTVTGTSYPLPAPRTSQDGGIPAPGAPLPPPEQEVFPGGGPTSSETPTTIYNPYAPTTTQGSADSI</sequence>
<evidence type="ECO:0000256" key="2">
    <source>
        <dbReference type="SAM" id="Phobius"/>
    </source>
</evidence>
<accession>A0A1E8Q425</accession>
<keyword evidence="2" id="KW-0472">Membrane</keyword>
<gene>
    <name evidence="3" type="ORF">BEL07_13990</name>
</gene>
<evidence type="ECO:0000313" key="4">
    <source>
        <dbReference type="Proteomes" id="UP000178953"/>
    </source>
</evidence>
<comment type="caution">
    <text evidence="3">The sequence shown here is derived from an EMBL/GenBank/DDBJ whole genome shotgun (WGS) entry which is preliminary data.</text>
</comment>
<dbReference type="AlphaFoldDB" id="A0A1E8Q425"/>
<proteinExistence type="predicted"/>
<evidence type="ECO:0000256" key="1">
    <source>
        <dbReference type="SAM" id="MobiDB-lite"/>
    </source>
</evidence>
<name>A0A1E8Q425_9MYCO</name>
<organism evidence="3 4">
    <name type="scientific">Mycolicibacterium grossiae</name>
    <dbReference type="NCBI Taxonomy" id="1552759"/>
    <lineage>
        <taxon>Bacteria</taxon>
        <taxon>Bacillati</taxon>
        <taxon>Actinomycetota</taxon>
        <taxon>Actinomycetes</taxon>
        <taxon>Mycobacteriales</taxon>
        <taxon>Mycobacteriaceae</taxon>
        <taxon>Mycolicibacterium</taxon>
    </lineage>
</organism>
<keyword evidence="2" id="KW-0812">Transmembrane</keyword>
<protein>
    <submittedName>
        <fullName evidence="3">Uncharacterized protein</fullName>
    </submittedName>
</protein>
<feature type="transmembrane region" description="Helical" evidence="2">
    <location>
        <begin position="20"/>
        <end position="39"/>
    </location>
</feature>
<dbReference type="Proteomes" id="UP000178953">
    <property type="component" value="Unassembled WGS sequence"/>
</dbReference>
<reference evidence="3 4" key="1">
    <citation type="submission" date="2016-09" db="EMBL/GenBank/DDBJ databases">
        <title>genome sequence of Mycobacterium sp. 739 SCH.</title>
        <authorList>
            <person name="Greninger A.L."/>
            <person name="Qin X."/>
            <person name="Jerome K."/>
            <person name="Vora S."/>
            <person name="Quinn K."/>
        </authorList>
    </citation>
    <scope>NUCLEOTIDE SEQUENCE [LARGE SCALE GENOMIC DNA]</scope>
    <source>
        <strain evidence="3 4">SCH</strain>
    </source>
</reference>
<feature type="compositionally biased region" description="Low complexity" evidence="1">
    <location>
        <begin position="59"/>
        <end position="74"/>
    </location>
</feature>
<feature type="region of interest" description="Disordered" evidence="1">
    <location>
        <begin position="43"/>
        <end position="133"/>
    </location>
</feature>
<keyword evidence="4" id="KW-1185">Reference proteome</keyword>
<keyword evidence="2" id="KW-1133">Transmembrane helix</keyword>
<dbReference type="EMBL" id="MCHX01000029">
    <property type="protein sequence ID" value="OFJ53137.1"/>
    <property type="molecule type" value="Genomic_DNA"/>
</dbReference>
<feature type="compositionally biased region" description="Polar residues" evidence="1">
    <location>
        <begin position="122"/>
        <end position="133"/>
    </location>
</feature>
<evidence type="ECO:0000313" key="3">
    <source>
        <dbReference type="EMBL" id="OFJ53137.1"/>
    </source>
</evidence>